<evidence type="ECO:0000256" key="4">
    <source>
        <dbReference type="ARBA" id="ARBA00022989"/>
    </source>
</evidence>
<dbReference type="KEGG" id="serw:FY030_05325"/>
<feature type="domain" description="RDD" evidence="7">
    <location>
        <begin position="36"/>
        <end position="147"/>
    </location>
</feature>
<dbReference type="EMBL" id="CP044427">
    <property type="protein sequence ID" value="QFG68213.1"/>
    <property type="molecule type" value="Genomic_DNA"/>
</dbReference>
<dbReference type="PANTHER" id="PTHR36115:SF6">
    <property type="entry name" value="PROLINE-RICH ANTIGEN HOMOLOG"/>
    <property type="match status" value="1"/>
</dbReference>
<evidence type="ECO:0000256" key="3">
    <source>
        <dbReference type="ARBA" id="ARBA00022692"/>
    </source>
</evidence>
<accession>A0A5J6V5C4</accession>
<dbReference type="InterPro" id="IPR051791">
    <property type="entry name" value="Pra-immunoreactive"/>
</dbReference>
<keyword evidence="3 6" id="KW-0812">Transmembrane</keyword>
<dbReference type="InterPro" id="IPR010432">
    <property type="entry name" value="RDD"/>
</dbReference>
<evidence type="ECO:0000256" key="6">
    <source>
        <dbReference type="SAM" id="Phobius"/>
    </source>
</evidence>
<evidence type="ECO:0000256" key="5">
    <source>
        <dbReference type="ARBA" id="ARBA00023136"/>
    </source>
</evidence>
<organism evidence="8 9">
    <name type="scientific">Ornithinimicrobium pratense</name>
    <dbReference type="NCBI Taxonomy" id="2593973"/>
    <lineage>
        <taxon>Bacteria</taxon>
        <taxon>Bacillati</taxon>
        <taxon>Actinomycetota</taxon>
        <taxon>Actinomycetes</taxon>
        <taxon>Micrococcales</taxon>
        <taxon>Ornithinimicrobiaceae</taxon>
        <taxon>Ornithinimicrobium</taxon>
    </lineage>
</organism>
<keyword evidence="2" id="KW-1003">Cell membrane</keyword>
<evidence type="ECO:0000313" key="9">
    <source>
        <dbReference type="Proteomes" id="UP000326546"/>
    </source>
</evidence>
<proteinExistence type="predicted"/>
<name>A0A5J6V5C4_9MICO</name>
<keyword evidence="4 6" id="KW-1133">Transmembrane helix</keyword>
<evidence type="ECO:0000313" key="8">
    <source>
        <dbReference type="EMBL" id="QFG68213.1"/>
    </source>
</evidence>
<dbReference type="GO" id="GO:0005886">
    <property type="term" value="C:plasma membrane"/>
    <property type="evidence" value="ECO:0007669"/>
    <property type="project" value="UniProtKB-SubCell"/>
</dbReference>
<keyword evidence="5 6" id="KW-0472">Membrane</keyword>
<dbReference type="PIRSF" id="PIRSF021697">
    <property type="entry name" value="UCP021697"/>
    <property type="match status" value="1"/>
</dbReference>
<comment type="subcellular location">
    <subcellularLocation>
        <location evidence="1">Cell membrane</location>
        <topology evidence="1">Multi-pass membrane protein</topology>
    </subcellularLocation>
</comment>
<sequence length="155" mass="16454">MLRPGHRALGWSTVDALESYRGEALGLPREGVGAAGSFLRRLVALVVDWSLCQVIATGLLGMQWGQVSGTQAFLPLGLFFVLNLVLVTTLGTTIGHRLVGIRVVSLDGDGYQAPPPGRSIVRAALLCLFVPAVIMDVDGRGLHDKAARTVVVKAR</sequence>
<protein>
    <submittedName>
        <fullName evidence="8">RDD family protein</fullName>
    </submittedName>
</protein>
<keyword evidence="9" id="KW-1185">Reference proteome</keyword>
<evidence type="ECO:0000256" key="2">
    <source>
        <dbReference type="ARBA" id="ARBA00022475"/>
    </source>
</evidence>
<reference evidence="8 9" key="1">
    <citation type="submission" date="2019-09" db="EMBL/GenBank/DDBJ databases">
        <title>Serinicoccus pratensis sp. nov., isolated from meadow soil.</title>
        <authorList>
            <person name="Zhang W."/>
        </authorList>
    </citation>
    <scope>NUCLEOTIDE SEQUENCE [LARGE SCALE GENOMIC DNA]</scope>
    <source>
        <strain evidence="8 9">W204</strain>
    </source>
</reference>
<dbReference type="Proteomes" id="UP000326546">
    <property type="component" value="Chromosome"/>
</dbReference>
<gene>
    <name evidence="8" type="ORF">FY030_05325</name>
</gene>
<dbReference type="Pfam" id="PF06271">
    <property type="entry name" value="RDD"/>
    <property type="match status" value="1"/>
</dbReference>
<feature type="transmembrane region" description="Helical" evidence="6">
    <location>
        <begin position="73"/>
        <end position="99"/>
    </location>
</feature>
<feature type="transmembrane region" description="Helical" evidence="6">
    <location>
        <begin position="42"/>
        <end position="61"/>
    </location>
</feature>
<evidence type="ECO:0000259" key="7">
    <source>
        <dbReference type="Pfam" id="PF06271"/>
    </source>
</evidence>
<dbReference type="PANTHER" id="PTHR36115">
    <property type="entry name" value="PROLINE-RICH ANTIGEN HOMOLOG-RELATED"/>
    <property type="match status" value="1"/>
</dbReference>
<evidence type="ECO:0000256" key="1">
    <source>
        <dbReference type="ARBA" id="ARBA00004651"/>
    </source>
</evidence>
<dbReference type="OrthoDB" id="5187110at2"/>
<dbReference type="InterPro" id="IPR016795">
    <property type="entry name" value="UCP021697"/>
</dbReference>
<dbReference type="AlphaFoldDB" id="A0A5J6V5C4"/>